<protein>
    <submittedName>
        <fullName evidence="1">Uncharacterized protein</fullName>
    </submittedName>
</protein>
<reference evidence="1 2" key="3">
    <citation type="journal article" date="2022" name="Microbiol. Spectr.">
        <title>Folding features and dynamics of 3D genome architecture in plant fungal pathogens.</title>
        <authorList>
            <person name="Xia C."/>
        </authorList>
    </citation>
    <scope>NUCLEOTIDE SEQUENCE [LARGE SCALE GENOMIC DNA]</scope>
    <source>
        <strain evidence="1 2">93-210</strain>
    </source>
</reference>
<reference evidence="2" key="2">
    <citation type="journal article" date="2018" name="Mol. Plant Microbe Interact.">
        <title>Genome sequence resources for the wheat stripe rust pathogen (Puccinia striiformis f. sp. tritici) and the barley stripe rust pathogen (Puccinia striiformis f. sp. hordei).</title>
        <authorList>
            <person name="Xia C."/>
            <person name="Wang M."/>
            <person name="Yin C."/>
            <person name="Cornejo O.E."/>
            <person name="Hulbert S.H."/>
            <person name="Chen X."/>
        </authorList>
    </citation>
    <scope>NUCLEOTIDE SEQUENCE [LARGE SCALE GENOMIC DNA]</scope>
    <source>
        <strain evidence="2">93-210</strain>
    </source>
</reference>
<dbReference type="EMBL" id="CM045873">
    <property type="protein sequence ID" value="KAI7947493.1"/>
    <property type="molecule type" value="Genomic_DNA"/>
</dbReference>
<evidence type="ECO:0000313" key="1">
    <source>
        <dbReference type="EMBL" id="KAI7947493.1"/>
    </source>
</evidence>
<reference evidence="2" key="1">
    <citation type="journal article" date="2018" name="BMC Genomics">
        <title>Genomic insights into host adaptation between the wheat stripe rust pathogen (Puccinia striiformis f. sp. tritici) and the barley stripe rust pathogen (Puccinia striiformis f. sp. hordei).</title>
        <authorList>
            <person name="Xia C."/>
            <person name="Wang M."/>
            <person name="Yin C."/>
            <person name="Cornejo O.E."/>
            <person name="Hulbert S.H."/>
            <person name="Chen X."/>
        </authorList>
    </citation>
    <scope>NUCLEOTIDE SEQUENCE [LARGE SCALE GENOMIC DNA]</scope>
    <source>
        <strain evidence="2">93-210</strain>
    </source>
</reference>
<evidence type="ECO:0000313" key="2">
    <source>
        <dbReference type="Proteomes" id="UP001060170"/>
    </source>
</evidence>
<organism evidence="1 2">
    <name type="scientific">Puccinia striiformis f. sp. tritici</name>
    <dbReference type="NCBI Taxonomy" id="168172"/>
    <lineage>
        <taxon>Eukaryota</taxon>
        <taxon>Fungi</taxon>
        <taxon>Dikarya</taxon>
        <taxon>Basidiomycota</taxon>
        <taxon>Pucciniomycotina</taxon>
        <taxon>Pucciniomycetes</taxon>
        <taxon>Pucciniales</taxon>
        <taxon>Pucciniaceae</taxon>
        <taxon>Puccinia</taxon>
    </lineage>
</organism>
<sequence>MNLQKLKEFTANGSKPISPSEVESHFLRGWSYNTLISYNAAIKKFNKCMASRGISNFQLPLSADDVEYFCFWAGRVKNAPSNQDVTAKTLEKYLSGLKAWHLFHKKPYPREADERVAIFLRSSGKADAVAAQKPKKSAVRLHHLVFLAESLISKSPTERAVLDLALVAFWGMARLAEVTYGNETGKVNNSLKVLTTDVEEVSDTLTQITLRSAKTCKAGKTQIIKLRALPNALCPVKAIRRRLAEAGPNTTSLFGYFVNGERHHVTRTIAVSILNNAWSAGGFQELSGHSFRVGGASIRMALGVSITDICTLGRWKSECYKLYIRLYTPDERKATLKLLDQLQKSWEQTEER</sequence>
<name>A0ACC0E7N3_9BASI</name>
<comment type="caution">
    <text evidence="1">The sequence shown here is derived from an EMBL/GenBank/DDBJ whole genome shotgun (WGS) entry which is preliminary data.</text>
</comment>
<gene>
    <name evidence="1" type="ORF">MJO28_009401</name>
</gene>
<keyword evidence="2" id="KW-1185">Reference proteome</keyword>
<dbReference type="Proteomes" id="UP001060170">
    <property type="component" value="Chromosome 9"/>
</dbReference>
<proteinExistence type="predicted"/>
<accession>A0ACC0E7N3</accession>